<dbReference type="RefSeq" id="WP_109404843.1">
    <property type="nucleotide sequence ID" value="NZ_QFFG01000003.1"/>
</dbReference>
<comment type="caution">
    <text evidence="2">The sequence shown here is derived from an EMBL/GenBank/DDBJ whole genome shotgun (WGS) entry which is preliminary data.</text>
</comment>
<dbReference type="EMBL" id="QFFG01000003">
    <property type="protein sequence ID" value="PWG05299.1"/>
    <property type="molecule type" value="Genomic_DNA"/>
</dbReference>
<dbReference type="InterPro" id="IPR012334">
    <property type="entry name" value="Pectin_lyas_fold"/>
</dbReference>
<evidence type="ECO:0000313" key="3">
    <source>
        <dbReference type="Proteomes" id="UP000245670"/>
    </source>
</evidence>
<dbReference type="SUPFAM" id="SSF51126">
    <property type="entry name" value="Pectin lyase-like"/>
    <property type="match status" value="1"/>
</dbReference>
<keyword evidence="3" id="KW-1185">Reference proteome</keyword>
<dbReference type="OrthoDB" id="1454806at2"/>
<feature type="signal peptide" evidence="1">
    <location>
        <begin position="1"/>
        <end position="24"/>
    </location>
</feature>
<evidence type="ECO:0000256" key="1">
    <source>
        <dbReference type="SAM" id="SignalP"/>
    </source>
</evidence>
<feature type="chain" id="PRO_5015427912" description="Right handed beta helix domain-containing protein" evidence="1">
    <location>
        <begin position="25"/>
        <end position="336"/>
    </location>
</feature>
<organism evidence="2 3">
    <name type="scientific">Polaribacter aquimarinus</name>
    <dbReference type="NCBI Taxonomy" id="2100726"/>
    <lineage>
        <taxon>Bacteria</taxon>
        <taxon>Pseudomonadati</taxon>
        <taxon>Bacteroidota</taxon>
        <taxon>Flavobacteriia</taxon>
        <taxon>Flavobacteriales</taxon>
        <taxon>Flavobacteriaceae</taxon>
    </lineage>
</organism>
<sequence>MKKTRLFKNLILTVFVSCSYLLNAQISVDNKEDTNPMFKNLQTAINAANTGDTIYVHSSTINYGNVEIDKKIVLLGRTPRTNPATIGTIEIKLSGSGTIIKGLSINRISTTFATNLLIENNLINSINFGNPTTTNRIATIRGNYIRNINNPRKTLITNNFITGGIGSVVEVNSTIITNNIFISTSFLTNVDKANGKKALVQNCIFLVRSTNLIKLRLNDVNLTNCLLFNYGGATFEIDEANSVNYSISDILENTNPQFTKFNSDNFEDITNDFTLMTGSPAIGAGLNNQDIGIMGNGYNYRTTLHPFGIPTIQIVSSTGQVPENGTIKVTFTGKSN</sequence>
<accession>A0A2U2JAD1</accession>
<dbReference type="AlphaFoldDB" id="A0A2U2JAD1"/>
<dbReference type="Proteomes" id="UP000245670">
    <property type="component" value="Unassembled WGS sequence"/>
</dbReference>
<protein>
    <recommendedName>
        <fullName evidence="4">Right handed beta helix domain-containing protein</fullName>
    </recommendedName>
</protein>
<dbReference type="InterPro" id="IPR011050">
    <property type="entry name" value="Pectin_lyase_fold/virulence"/>
</dbReference>
<evidence type="ECO:0000313" key="2">
    <source>
        <dbReference type="EMBL" id="PWG05299.1"/>
    </source>
</evidence>
<evidence type="ECO:0008006" key="4">
    <source>
        <dbReference type="Google" id="ProtNLM"/>
    </source>
</evidence>
<dbReference type="Gene3D" id="2.160.20.10">
    <property type="entry name" value="Single-stranded right-handed beta-helix, Pectin lyase-like"/>
    <property type="match status" value="1"/>
</dbReference>
<name>A0A2U2JAD1_9FLAO</name>
<keyword evidence="1" id="KW-0732">Signal</keyword>
<gene>
    <name evidence="2" type="ORF">DIS07_08670</name>
</gene>
<reference evidence="2 3" key="1">
    <citation type="submission" date="2018-05" db="EMBL/GenBank/DDBJ databases">
        <title>Polaribacter aquimarinus sp. nov., isolated from sediment in a sediment of sea.</title>
        <authorList>
            <person name="Lu D."/>
        </authorList>
    </citation>
    <scope>NUCLEOTIDE SEQUENCE [LARGE SCALE GENOMIC DNA]</scope>
    <source>
        <strain evidence="2 3">ZY113</strain>
    </source>
</reference>
<proteinExistence type="predicted"/>